<organism evidence="3 4">
    <name type="scientific">Autumnicola tepida</name>
    <dbReference type="NCBI Taxonomy" id="3075595"/>
    <lineage>
        <taxon>Bacteria</taxon>
        <taxon>Pseudomonadati</taxon>
        <taxon>Bacteroidota</taxon>
        <taxon>Flavobacteriia</taxon>
        <taxon>Flavobacteriales</taxon>
        <taxon>Flavobacteriaceae</taxon>
        <taxon>Autumnicola</taxon>
    </lineage>
</organism>
<keyword evidence="4" id="KW-1185">Reference proteome</keyword>
<feature type="transmembrane region" description="Helical" evidence="1">
    <location>
        <begin position="21"/>
        <end position="41"/>
    </location>
</feature>
<feature type="transmembrane region" description="Helical" evidence="1">
    <location>
        <begin position="260"/>
        <end position="279"/>
    </location>
</feature>
<feature type="transmembrane region" description="Helical" evidence="1">
    <location>
        <begin position="197"/>
        <end position="224"/>
    </location>
</feature>
<feature type="transmembrane region" description="Helical" evidence="1">
    <location>
        <begin position="329"/>
        <end position="350"/>
    </location>
</feature>
<dbReference type="Proteomes" id="UP001262889">
    <property type="component" value="Unassembled WGS sequence"/>
</dbReference>
<dbReference type="PANTHER" id="PTHR23028">
    <property type="entry name" value="ACETYLTRANSFERASE"/>
    <property type="match status" value="1"/>
</dbReference>
<keyword evidence="1" id="KW-0812">Transmembrane</keyword>
<comment type="caution">
    <text evidence="3">The sequence shown here is derived from an EMBL/GenBank/DDBJ whole genome shotgun (WGS) entry which is preliminary data.</text>
</comment>
<feature type="transmembrane region" description="Helical" evidence="1">
    <location>
        <begin position="170"/>
        <end position="191"/>
    </location>
</feature>
<feature type="transmembrane region" description="Helical" evidence="1">
    <location>
        <begin position="95"/>
        <end position="113"/>
    </location>
</feature>
<gene>
    <name evidence="3" type="ORF">RM553_05460</name>
</gene>
<protein>
    <submittedName>
        <fullName evidence="3">Acyltransferase</fullName>
        <ecNumber evidence="3">2.3.-.-</ecNumber>
    </submittedName>
</protein>
<dbReference type="GO" id="GO:0016746">
    <property type="term" value="F:acyltransferase activity"/>
    <property type="evidence" value="ECO:0007669"/>
    <property type="project" value="UniProtKB-KW"/>
</dbReference>
<feature type="transmembrane region" description="Helical" evidence="1">
    <location>
        <begin position="236"/>
        <end position="254"/>
    </location>
</feature>
<reference evidence="3 4" key="1">
    <citation type="submission" date="2023-09" db="EMBL/GenBank/DDBJ databases">
        <authorList>
            <person name="Rey-Velasco X."/>
        </authorList>
    </citation>
    <scope>NUCLEOTIDE SEQUENCE [LARGE SCALE GENOMIC DNA]</scope>
    <source>
        <strain evidence="3 4">F363</strain>
    </source>
</reference>
<accession>A0ABU3C7F5</accession>
<dbReference type="Pfam" id="PF01757">
    <property type="entry name" value="Acyl_transf_3"/>
    <property type="match status" value="1"/>
</dbReference>
<keyword evidence="1" id="KW-1133">Transmembrane helix</keyword>
<evidence type="ECO:0000313" key="3">
    <source>
        <dbReference type="EMBL" id="MDT0642276.1"/>
    </source>
</evidence>
<sequence length="385" mass="44366">MEKNQAIHLTGLNGLRAIASMAVVFSHISLALPLFGLAPLFTDALGNPKGILMASHGVTIFFALSGFLITFLLLKEKEKQKINIQHFYIRRALRIWPLYYLFIAVLTATYFVFGIEFNEKLVPFYIFLAANIPIIINSMLPYMGHLWSIAVEEQFYLFWPWIGKFDNKKLFKFAVVFAAIFYIIKFFLYVFRDDNVTLSLLLTAMNVTRFHIMIIGAIGAIFYYNKSKWIAYFINRKTQVISWSIIALSALNIFNISSALIDSEIIAITTVMIIFSQIMRKNMIIDLDKLIFNFLGKISYGVYVIHPLLIFLVYKIFGEFDHSSFVNYILLYGVIILATIILAYISYTYFERPFIKLKQKFTSIRSSPYLKSSPTGRKKFGLPPS</sequence>
<evidence type="ECO:0000313" key="4">
    <source>
        <dbReference type="Proteomes" id="UP001262889"/>
    </source>
</evidence>
<dbReference type="EC" id="2.3.-.-" evidence="3"/>
<feature type="transmembrane region" description="Helical" evidence="1">
    <location>
        <begin position="53"/>
        <end position="74"/>
    </location>
</feature>
<keyword evidence="1" id="KW-0472">Membrane</keyword>
<dbReference type="EMBL" id="JAVRHQ010000004">
    <property type="protein sequence ID" value="MDT0642276.1"/>
    <property type="molecule type" value="Genomic_DNA"/>
</dbReference>
<proteinExistence type="predicted"/>
<feature type="transmembrane region" description="Helical" evidence="1">
    <location>
        <begin position="300"/>
        <end position="317"/>
    </location>
</feature>
<feature type="domain" description="Acyltransferase 3" evidence="2">
    <location>
        <begin position="11"/>
        <end position="347"/>
    </location>
</feature>
<keyword evidence="3" id="KW-0808">Transferase</keyword>
<feature type="transmembrane region" description="Helical" evidence="1">
    <location>
        <begin position="125"/>
        <end position="149"/>
    </location>
</feature>
<evidence type="ECO:0000259" key="2">
    <source>
        <dbReference type="Pfam" id="PF01757"/>
    </source>
</evidence>
<evidence type="ECO:0000256" key="1">
    <source>
        <dbReference type="SAM" id="Phobius"/>
    </source>
</evidence>
<dbReference type="PANTHER" id="PTHR23028:SF53">
    <property type="entry name" value="ACYL_TRANSF_3 DOMAIN-CONTAINING PROTEIN"/>
    <property type="match status" value="1"/>
</dbReference>
<dbReference type="InterPro" id="IPR050879">
    <property type="entry name" value="Acyltransferase_3"/>
</dbReference>
<dbReference type="RefSeq" id="WP_311533948.1">
    <property type="nucleotide sequence ID" value="NZ_JAVRHQ010000004.1"/>
</dbReference>
<keyword evidence="3" id="KW-0012">Acyltransferase</keyword>
<name>A0ABU3C7F5_9FLAO</name>
<dbReference type="InterPro" id="IPR002656">
    <property type="entry name" value="Acyl_transf_3_dom"/>
</dbReference>